<dbReference type="OrthoDB" id="1886868at2759"/>
<comment type="subcellular location">
    <subcellularLocation>
        <location evidence="1">Membrane</location>
    </subcellularLocation>
</comment>
<evidence type="ECO:0000256" key="5">
    <source>
        <dbReference type="ARBA" id="ARBA00022748"/>
    </source>
</evidence>
<evidence type="ECO:0000256" key="3">
    <source>
        <dbReference type="ARBA" id="ARBA00022692"/>
    </source>
</evidence>
<organism evidence="10 11">
    <name type="scientific">Cyanidiococcus yangmingshanensis</name>
    <dbReference type="NCBI Taxonomy" id="2690220"/>
    <lineage>
        <taxon>Eukaryota</taxon>
        <taxon>Rhodophyta</taxon>
        <taxon>Bangiophyceae</taxon>
        <taxon>Cyanidiales</taxon>
        <taxon>Cyanidiaceae</taxon>
        <taxon>Cyanidiococcus</taxon>
    </lineage>
</organism>
<reference evidence="10 11" key="1">
    <citation type="journal article" date="2020" name="J. Phycol.">
        <title>Comparative genome analysis reveals Cyanidiococcus gen. nov., a new extremophilic red algal genus sister to Cyanidioschyzon (Cyanidioschyzonaceae, Rhodophyta).</title>
        <authorList>
            <person name="Liu S.-L."/>
            <person name="Chiang Y.-R."/>
            <person name="Yoon H.S."/>
            <person name="Fu H.-Y."/>
        </authorList>
    </citation>
    <scope>NUCLEOTIDE SEQUENCE [LARGE SCALE GENOMIC DNA]</scope>
    <source>
        <strain evidence="10 11">THAL066</strain>
    </source>
</reference>
<comment type="caution">
    <text evidence="10">The sequence shown here is derived from an EMBL/GenBank/DDBJ whole genome shotgun (WGS) entry which is preliminary data.</text>
</comment>
<keyword evidence="8 9" id="KW-0472">Membrane</keyword>
<proteinExistence type="inferred from homology"/>
<feature type="transmembrane region" description="Helical" evidence="9">
    <location>
        <begin position="104"/>
        <end position="122"/>
    </location>
</feature>
<dbReference type="EMBL" id="VWRR01000011">
    <property type="protein sequence ID" value="KAF6002220.1"/>
    <property type="molecule type" value="Genomic_DNA"/>
</dbReference>
<accession>A0A7J7IHK6</accession>
<dbReference type="Pfam" id="PF03100">
    <property type="entry name" value="CcmE"/>
    <property type="match status" value="1"/>
</dbReference>
<dbReference type="PANTHER" id="PTHR34128">
    <property type="entry name" value="CYTOCHROME C-TYPE BIOGENESIS PROTEIN CCME HOMOLOG, MITOCHONDRIAL"/>
    <property type="match status" value="1"/>
</dbReference>
<evidence type="ECO:0000313" key="11">
    <source>
        <dbReference type="Proteomes" id="UP000530660"/>
    </source>
</evidence>
<dbReference type="GO" id="GO:0005886">
    <property type="term" value="C:plasma membrane"/>
    <property type="evidence" value="ECO:0007669"/>
    <property type="project" value="InterPro"/>
</dbReference>
<keyword evidence="6 9" id="KW-1133">Transmembrane helix</keyword>
<evidence type="ECO:0000256" key="4">
    <source>
        <dbReference type="ARBA" id="ARBA00022723"/>
    </source>
</evidence>
<keyword evidence="2" id="KW-0349">Heme</keyword>
<dbReference type="Gene3D" id="2.40.50.140">
    <property type="entry name" value="Nucleic acid-binding proteins"/>
    <property type="match status" value="1"/>
</dbReference>
<evidence type="ECO:0000256" key="7">
    <source>
        <dbReference type="ARBA" id="ARBA00023004"/>
    </source>
</evidence>
<keyword evidence="7" id="KW-0408">Iron</keyword>
<keyword evidence="4" id="KW-0479">Metal-binding</keyword>
<dbReference type="InterPro" id="IPR012340">
    <property type="entry name" value="NA-bd_OB-fold"/>
</dbReference>
<name>A0A7J7IHK6_9RHOD</name>
<dbReference type="GO" id="GO:0017004">
    <property type="term" value="P:cytochrome complex assembly"/>
    <property type="evidence" value="ECO:0007669"/>
    <property type="project" value="UniProtKB-KW"/>
</dbReference>
<dbReference type="GO" id="GO:0046872">
    <property type="term" value="F:metal ion binding"/>
    <property type="evidence" value="ECO:0007669"/>
    <property type="project" value="UniProtKB-KW"/>
</dbReference>
<evidence type="ECO:0000256" key="2">
    <source>
        <dbReference type="ARBA" id="ARBA00022617"/>
    </source>
</evidence>
<dbReference type="Proteomes" id="UP000530660">
    <property type="component" value="Unassembled WGS sequence"/>
</dbReference>
<keyword evidence="11" id="KW-1185">Reference proteome</keyword>
<evidence type="ECO:0000256" key="6">
    <source>
        <dbReference type="ARBA" id="ARBA00022989"/>
    </source>
</evidence>
<evidence type="ECO:0000313" key="10">
    <source>
        <dbReference type="EMBL" id="KAF6002220.1"/>
    </source>
</evidence>
<dbReference type="SUPFAM" id="SSF82093">
    <property type="entry name" value="Heme chaperone CcmE"/>
    <property type="match status" value="1"/>
</dbReference>
<evidence type="ECO:0000256" key="8">
    <source>
        <dbReference type="ARBA" id="ARBA00023136"/>
    </source>
</evidence>
<dbReference type="InterPro" id="IPR004329">
    <property type="entry name" value="CcmE"/>
</dbReference>
<dbReference type="AlphaFoldDB" id="A0A7J7IHK6"/>
<sequence>MFRARAIQCLRSAKLYGEPPARVNGHQSARSRSYGNSRPGMFDSRFQAASMNRRSSFKIAGYRLDRVILRSFSGVRCETVASTERAADAALWRRRMEQRRRRQFYSVLFGIATAAVLVFSGLKTIESSLIFFYTPTQALEQSPPVAPDKRVRLGGLVVNGSLQRLGNGNIEFELTDLENEVSVTYRGILPDLFREGQSAVVEGFLVERGDEERIPRFEAISVLAKHDEKYMPAEVRRIIEKNK</sequence>
<protein>
    <submittedName>
        <fullName evidence="10">Uncharacterized protein</fullName>
    </submittedName>
</protein>
<dbReference type="HAMAP" id="MF_01959">
    <property type="entry name" value="CcmE"/>
    <property type="match status" value="1"/>
</dbReference>
<evidence type="ECO:0000256" key="1">
    <source>
        <dbReference type="ARBA" id="ARBA00004370"/>
    </source>
</evidence>
<gene>
    <name evidence="10" type="ORF">F1559_002857</name>
</gene>
<evidence type="ECO:0000256" key="9">
    <source>
        <dbReference type="SAM" id="Phobius"/>
    </source>
</evidence>
<keyword evidence="5" id="KW-0201">Cytochrome c-type biogenesis</keyword>
<dbReference type="InterPro" id="IPR036127">
    <property type="entry name" value="CcmE-like_sf"/>
</dbReference>
<keyword evidence="3 9" id="KW-0812">Transmembrane</keyword>
<dbReference type="PANTHER" id="PTHR34128:SF2">
    <property type="entry name" value="CYTOCHROME C-TYPE BIOGENESIS PROTEIN CCME HOMOLOG, MITOCHONDRIAL"/>
    <property type="match status" value="1"/>
</dbReference>
<dbReference type="GO" id="GO:0020037">
    <property type="term" value="F:heme binding"/>
    <property type="evidence" value="ECO:0007669"/>
    <property type="project" value="InterPro"/>
</dbReference>
<dbReference type="GO" id="GO:0017003">
    <property type="term" value="P:protein-heme linkage"/>
    <property type="evidence" value="ECO:0007669"/>
    <property type="project" value="InterPro"/>
</dbReference>